<dbReference type="RefSeq" id="WP_008839165.1">
    <property type="nucleotide sequence ID" value="NZ_AHAM01000250.1"/>
</dbReference>
<dbReference type="PROSITE" id="PS00687">
    <property type="entry name" value="ALDEHYDE_DEHYDR_GLU"/>
    <property type="match status" value="1"/>
</dbReference>
<keyword evidence="7" id="KW-1185">Reference proteome</keyword>
<dbReference type="Gene3D" id="3.40.605.10">
    <property type="entry name" value="Aldehyde Dehydrogenase, Chain A, domain 1"/>
    <property type="match status" value="1"/>
</dbReference>
<dbReference type="InterPro" id="IPR016161">
    <property type="entry name" value="Ald_DH/histidinol_DH"/>
</dbReference>
<evidence type="ECO:0000256" key="4">
    <source>
        <dbReference type="RuleBase" id="RU003345"/>
    </source>
</evidence>
<dbReference type="InterPro" id="IPR010102">
    <property type="entry name" value="Succ_semiAld_DH"/>
</dbReference>
<dbReference type="GO" id="GO:0005829">
    <property type="term" value="C:cytosol"/>
    <property type="evidence" value="ECO:0007669"/>
    <property type="project" value="TreeGrafter"/>
</dbReference>
<dbReference type="EMBL" id="AHAM01000250">
    <property type="protein sequence ID" value="EHK53873.1"/>
    <property type="molecule type" value="Genomic_DNA"/>
</dbReference>
<dbReference type="AlphaFoldDB" id="H0HZG1"/>
<dbReference type="CDD" id="cd07103">
    <property type="entry name" value="ALDH_F5_SSADH_GabD"/>
    <property type="match status" value="1"/>
</dbReference>
<protein>
    <submittedName>
        <fullName evidence="6">Succinate-semialdehyde dehydrogenase</fullName>
    </submittedName>
</protein>
<dbReference type="GO" id="GO:0004777">
    <property type="term" value="F:succinate-semialdehyde dehydrogenase (NAD+) activity"/>
    <property type="evidence" value="ECO:0007669"/>
    <property type="project" value="TreeGrafter"/>
</dbReference>
<dbReference type="PROSITE" id="PS00070">
    <property type="entry name" value="ALDEHYDE_DEHYDR_CYS"/>
    <property type="match status" value="1"/>
</dbReference>
<evidence type="ECO:0000259" key="5">
    <source>
        <dbReference type="Pfam" id="PF00171"/>
    </source>
</evidence>
<dbReference type="InterPro" id="IPR016160">
    <property type="entry name" value="Ald_DH_CS_CYS"/>
</dbReference>
<dbReference type="InterPro" id="IPR016163">
    <property type="entry name" value="Ald_DH_C"/>
</dbReference>
<evidence type="ECO:0000256" key="2">
    <source>
        <dbReference type="ARBA" id="ARBA00023002"/>
    </source>
</evidence>
<dbReference type="PANTHER" id="PTHR43353:SF5">
    <property type="entry name" value="SUCCINATE-SEMIALDEHYDE DEHYDROGENASE, MITOCHONDRIAL"/>
    <property type="match status" value="1"/>
</dbReference>
<dbReference type="InterPro" id="IPR016162">
    <property type="entry name" value="Ald_DH_N"/>
</dbReference>
<dbReference type="PANTHER" id="PTHR43353">
    <property type="entry name" value="SUCCINATE-SEMIALDEHYDE DEHYDROGENASE, MITOCHONDRIAL"/>
    <property type="match status" value="1"/>
</dbReference>
<dbReference type="OrthoDB" id="9812625at2"/>
<sequence length="484" mass="51494">MNPLPLADVVLLRNQCLVDGHFIGTPSDPVKNPADGAFIANVPRFGAEEATASVEAAKRAFCAWAACTAKERSQILRRWFDLMTEHHHDLASILTAEQGKPLDEALGEIDYAAAYVEFYAEEAKRVAGEILPSHRSDARILVMRQPAGVVAAITPWNFPAAMITRKIAPALAAGCTVVVKPAPETPLTALALAELAQRAGFPAGVVNVVTGDAVAIGSVLTSHPAIRVVSFTGSTDVGKLLMRQCAGTVKKVALELGGNAPFIVFADADLDAAVAGAMVSKFRNMGQTCVCTNRFYAHADIYHAFVEKLAEAVGGLKIGAGIGEGVTQGPLINETAVQKVERHIADAIGKGGRIVMGGRRHTLGRTFFEPTIVADANDRMNLAHEETFGPLAPIFRFDSEEEVIARANDSAFGLAAYFFTRDAARIFRVAERLEYGMVGINSGAISTELAPFGGIKESGNSREGSHHGIDEYVEKKYALVGGLN</sequence>
<evidence type="ECO:0000313" key="7">
    <source>
        <dbReference type="Proteomes" id="UP000003250"/>
    </source>
</evidence>
<dbReference type="NCBIfam" id="TIGR01780">
    <property type="entry name" value="SSADH"/>
    <property type="match status" value="1"/>
</dbReference>
<dbReference type="GO" id="GO:0009450">
    <property type="term" value="P:gamma-aminobutyric acid catabolic process"/>
    <property type="evidence" value="ECO:0007669"/>
    <property type="project" value="InterPro"/>
</dbReference>
<proteinExistence type="inferred from homology"/>
<reference evidence="6 7" key="1">
    <citation type="journal article" date="2012" name="J. Bacteriol.">
        <title>Draft Genome Sequence of Mesorhizobium alhagi CCNWXJ12-2T, a Novel Salt-Resistant Species Isolated from the Desert of Northwestern China.</title>
        <authorList>
            <person name="Zhou M."/>
            <person name="Chen W."/>
            <person name="Chen H."/>
            <person name="Wei G."/>
        </authorList>
    </citation>
    <scope>NUCLEOTIDE SEQUENCE [LARGE SCALE GENOMIC DNA]</scope>
    <source>
        <strain evidence="6 7">CCNWXJ12-2</strain>
    </source>
</reference>
<dbReference type="Proteomes" id="UP000003250">
    <property type="component" value="Unassembled WGS sequence"/>
</dbReference>
<dbReference type="Pfam" id="PF00171">
    <property type="entry name" value="Aldedh"/>
    <property type="match status" value="1"/>
</dbReference>
<dbReference type="FunFam" id="3.40.605.10:FF:000005">
    <property type="entry name" value="Succinate-semialdehyde dehydrogenase I"/>
    <property type="match status" value="1"/>
</dbReference>
<evidence type="ECO:0000313" key="6">
    <source>
        <dbReference type="EMBL" id="EHK53873.1"/>
    </source>
</evidence>
<feature type="active site" evidence="3">
    <location>
        <position position="255"/>
    </location>
</feature>
<dbReference type="Gene3D" id="3.40.309.10">
    <property type="entry name" value="Aldehyde Dehydrogenase, Chain A, domain 2"/>
    <property type="match status" value="1"/>
</dbReference>
<organism evidence="6 7">
    <name type="scientific">Mesorhizobium alhagi CCNWXJ12-2</name>
    <dbReference type="NCBI Taxonomy" id="1107882"/>
    <lineage>
        <taxon>Bacteria</taxon>
        <taxon>Pseudomonadati</taxon>
        <taxon>Pseudomonadota</taxon>
        <taxon>Alphaproteobacteria</taxon>
        <taxon>Hyphomicrobiales</taxon>
        <taxon>Phyllobacteriaceae</taxon>
        <taxon>Allomesorhizobium</taxon>
    </lineage>
</organism>
<evidence type="ECO:0000256" key="3">
    <source>
        <dbReference type="PROSITE-ProRule" id="PRU10007"/>
    </source>
</evidence>
<feature type="domain" description="Aldehyde dehydrogenase" evidence="5">
    <location>
        <begin position="29"/>
        <end position="476"/>
    </location>
</feature>
<dbReference type="InterPro" id="IPR015590">
    <property type="entry name" value="Aldehyde_DH_dom"/>
</dbReference>
<dbReference type="SUPFAM" id="SSF53720">
    <property type="entry name" value="ALDH-like"/>
    <property type="match status" value="1"/>
</dbReference>
<comment type="similarity">
    <text evidence="1 4">Belongs to the aldehyde dehydrogenase family.</text>
</comment>
<dbReference type="PATRIC" id="fig|1107882.3.peg.5411"/>
<dbReference type="FunFam" id="3.40.309.10:FF:000004">
    <property type="entry name" value="Succinate-semialdehyde dehydrogenase I"/>
    <property type="match status" value="1"/>
</dbReference>
<dbReference type="InterPro" id="IPR050740">
    <property type="entry name" value="Aldehyde_DH_Superfamily"/>
</dbReference>
<keyword evidence="2 4" id="KW-0560">Oxidoreductase</keyword>
<evidence type="ECO:0000256" key="1">
    <source>
        <dbReference type="ARBA" id="ARBA00009986"/>
    </source>
</evidence>
<name>H0HZG1_9HYPH</name>
<gene>
    <name evidence="6" type="ORF">MAXJ12_27973</name>
</gene>
<dbReference type="InterPro" id="IPR029510">
    <property type="entry name" value="Ald_DH_CS_GLU"/>
</dbReference>
<accession>H0HZG1</accession>